<dbReference type="GO" id="GO:0016758">
    <property type="term" value="F:hexosyltransferase activity"/>
    <property type="evidence" value="ECO:0007669"/>
    <property type="project" value="TreeGrafter"/>
</dbReference>
<dbReference type="InterPro" id="IPR050194">
    <property type="entry name" value="Glycosyltransferase_grp1"/>
</dbReference>
<organism evidence="2 3">
    <name type="scientific">Candidatus Adlerbacteria bacterium RIFCSPLOWO2_01_FULL_54_21b</name>
    <dbReference type="NCBI Taxonomy" id="1797245"/>
    <lineage>
        <taxon>Bacteria</taxon>
        <taxon>Candidatus Adleribacteriota</taxon>
    </lineage>
</organism>
<dbReference type="PANTHER" id="PTHR45947">
    <property type="entry name" value="SULFOQUINOVOSYL TRANSFERASE SQD2"/>
    <property type="match status" value="1"/>
</dbReference>
<accession>A0A1F4XXG5</accession>
<evidence type="ECO:0000313" key="2">
    <source>
        <dbReference type="EMBL" id="OGC86402.1"/>
    </source>
</evidence>
<dbReference type="EMBL" id="MEWZ01000024">
    <property type="protein sequence ID" value="OGC86402.1"/>
    <property type="molecule type" value="Genomic_DNA"/>
</dbReference>
<dbReference type="Gene3D" id="3.40.50.2000">
    <property type="entry name" value="Glycogen Phosphorylase B"/>
    <property type="match status" value="2"/>
</dbReference>
<dbReference type="Pfam" id="PF13439">
    <property type="entry name" value="Glyco_transf_4"/>
    <property type="match status" value="1"/>
</dbReference>
<reference evidence="2 3" key="1">
    <citation type="journal article" date="2016" name="Nat. Commun.">
        <title>Thousands of microbial genomes shed light on interconnected biogeochemical processes in an aquifer system.</title>
        <authorList>
            <person name="Anantharaman K."/>
            <person name="Brown C.T."/>
            <person name="Hug L.A."/>
            <person name="Sharon I."/>
            <person name="Castelle C.J."/>
            <person name="Probst A.J."/>
            <person name="Thomas B.C."/>
            <person name="Singh A."/>
            <person name="Wilkins M.J."/>
            <person name="Karaoz U."/>
            <person name="Brodie E.L."/>
            <person name="Williams K.H."/>
            <person name="Hubbard S.S."/>
            <person name="Banfield J.F."/>
        </authorList>
    </citation>
    <scope>NUCLEOTIDE SEQUENCE [LARGE SCALE GENOMIC DNA]</scope>
</reference>
<dbReference type="InterPro" id="IPR028098">
    <property type="entry name" value="Glyco_trans_4-like_N"/>
</dbReference>
<protein>
    <recommendedName>
        <fullName evidence="1">Glycosyltransferase subfamily 4-like N-terminal domain-containing protein</fullName>
    </recommendedName>
</protein>
<feature type="domain" description="Glycosyltransferase subfamily 4-like N-terminal" evidence="1">
    <location>
        <begin position="17"/>
        <end position="180"/>
    </location>
</feature>
<dbReference type="Proteomes" id="UP000178585">
    <property type="component" value="Unassembled WGS sequence"/>
</dbReference>
<feature type="non-terminal residue" evidence="2">
    <location>
        <position position="260"/>
    </location>
</feature>
<dbReference type="PANTHER" id="PTHR45947:SF3">
    <property type="entry name" value="SULFOQUINOVOSYL TRANSFERASE SQD2"/>
    <property type="match status" value="1"/>
</dbReference>
<gene>
    <name evidence="2" type="ORF">A2949_02660</name>
</gene>
<name>A0A1F4XXG5_9BACT</name>
<dbReference type="SUPFAM" id="SSF53756">
    <property type="entry name" value="UDP-Glycosyltransferase/glycogen phosphorylase"/>
    <property type="match status" value="1"/>
</dbReference>
<proteinExistence type="predicted"/>
<evidence type="ECO:0000259" key="1">
    <source>
        <dbReference type="Pfam" id="PF13439"/>
    </source>
</evidence>
<comment type="caution">
    <text evidence="2">The sequence shown here is derived from an EMBL/GenBank/DDBJ whole genome shotgun (WGS) entry which is preliminary data.</text>
</comment>
<sequence>MVVTGKKVLYCITKSNWGGAQRYVFDLAMAAKKEGFEVAVAYGGEGEMAKRLRGAGIRTISIPQLGRDVSVADLGAYRALFRTIKRERPDILHLNSSKAGALGALAGRIARVPKIIFTSHGWAFAEKRGAPVRGAIWLISWFTALCSHKVIAVSDYELHGAQRMPFCARKAVRIYNGIDLGMSFGSGAAIRAAFPAGATITGTVGELTKNKNQIALVEQARNNLSMCVALVGEGEDRAMLEQKIKEYGLEGRVKLFGFMP</sequence>
<dbReference type="AlphaFoldDB" id="A0A1F4XXG5"/>
<evidence type="ECO:0000313" key="3">
    <source>
        <dbReference type="Proteomes" id="UP000178585"/>
    </source>
</evidence>
<dbReference type="STRING" id="1797245.A2949_02660"/>